<evidence type="ECO:0000256" key="1">
    <source>
        <dbReference type="SAM" id="Coils"/>
    </source>
</evidence>
<sequence length="459" mass="53987">MGIFDFLKKKEFDKISELEKKIVSLENTNSELNSNLTRYNGIVDIEFYIKTEKEKFDALDTEVNNQLVSKKNDLDELNNKYLNSLDVYKDLKSKISIYENQLDLAEFGLYEPLFDFEKSDQYRYEQSSIRDRQKHLITVDKACVCDTTWTIDGSEAKGRAATNKYIKLLLRAFNGECDALLGKVKWNNINQIKERIKKSFTALNKLGEGQHVRITNDYLELKLKEIILEYEFQLKKQQEKEEAKAIQDELREEEKAKREFEKAQKEAEKEEAYFQKALEKVRKEQGTNNSEELKLQIEQLEKELEEARLKKERALSMAQQTKRGHVYIISNIGSFGENVFKIGMTRRLEPLDRVRELGDASVPFRFDVHAMIYSDEARTLEYELHKAFADRAVNLFNYRREFFNVTLQEIKEKIVELGFEAEFITDAEAMEYRESLLLKEQSTIESIELIEEEFPTSLM</sequence>
<dbReference type="InterPro" id="IPR018306">
    <property type="entry name" value="Phage_T5_Orf172_DNA-bd"/>
</dbReference>
<dbReference type="Proteomes" id="UP001173578">
    <property type="component" value="Unassembled WGS sequence"/>
</dbReference>
<evidence type="ECO:0000313" key="3">
    <source>
        <dbReference type="EMBL" id="MDM1550604.1"/>
    </source>
</evidence>
<comment type="caution">
    <text evidence="3">The sequence shown here is derived from an EMBL/GenBank/DDBJ whole genome shotgun (WGS) entry which is preliminary data.</text>
</comment>
<protein>
    <submittedName>
        <fullName evidence="3">DUF4041 domain-containing protein</fullName>
    </submittedName>
</protein>
<dbReference type="InterPro" id="IPR025280">
    <property type="entry name" value="SNIPE"/>
</dbReference>
<dbReference type="Pfam" id="PF13455">
    <property type="entry name" value="MUG113"/>
    <property type="match status" value="1"/>
</dbReference>
<dbReference type="SMART" id="SM00974">
    <property type="entry name" value="T5orf172"/>
    <property type="match status" value="1"/>
</dbReference>
<feature type="coiled-coil region" evidence="1">
    <location>
        <begin position="60"/>
        <end position="94"/>
    </location>
</feature>
<reference evidence="3" key="2">
    <citation type="journal article" date="2022" name="Sci. Total Environ.">
        <title>Prevalence, transmission, and molecular epidemiology of tet(X)-positive bacteria among humans, animals, and environmental niches in China: An epidemiological, and genomic-based study.</title>
        <authorList>
            <person name="Dong N."/>
            <person name="Zeng Y."/>
            <person name="Cai C."/>
            <person name="Sun C."/>
            <person name="Lu J."/>
            <person name="Liu C."/>
            <person name="Zhou H."/>
            <person name="Sun Q."/>
            <person name="Shu L."/>
            <person name="Wang H."/>
            <person name="Wang Y."/>
            <person name="Wang S."/>
            <person name="Wu C."/>
            <person name="Chan E.W."/>
            <person name="Chen G."/>
            <person name="Shen Z."/>
            <person name="Chen S."/>
            <person name="Zhang R."/>
        </authorList>
    </citation>
    <scope>NUCLEOTIDE SEQUENCE</scope>
    <source>
        <strain evidence="3">210</strain>
    </source>
</reference>
<dbReference type="Pfam" id="PF13250">
    <property type="entry name" value="SNIPE"/>
    <property type="match status" value="1"/>
</dbReference>
<proteinExistence type="predicted"/>
<feature type="coiled-coil region" evidence="1">
    <location>
        <begin position="8"/>
        <end position="35"/>
    </location>
</feature>
<name>A0AAW7DHI4_9FLAO</name>
<organism evidence="3 4">
    <name type="scientific">Empedobacter falsenii</name>
    <dbReference type="NCBI Taxonomy" id="343874"/>
    <lineage>
        <taxon>Bacteria</taxon>
        <taxon>Pseudomonadati</taxon>
        <taxon>Bacteroidota</taxon>
        <taxon>Flavobacteriia</taxon>
        <taxon>Flavobacteriales</taxon>
        <taxon>Weeksellaceae</taxon>
        <taxon>Empedobacter</taxon>
    </lineage>
</organism>
<reference evidence="3" key="1">
    <citation type="submission" date="2020-06" db="EMBL/GenBank/DDBJ databases">
        <authorList>
            <person name="Dong N."/>
        </authorList>
    </citation>
    <scope>NUCLEOTIDE SEQUENCE</scope>
    <source>
        <strain evidence="3">210</strain>
    </source>
</reference>
<keyword evidence="1" id="KW-0175">Coiled coil</keyword>
<dbReference type="RefSeq" id="WP_286485291.1">
    <property type="nucleotide sequence ID" value="NZ_JACALR010000002.1"/>
</dbReference>
<dbReference type="EMBL" id="JACALR010000002">
    <property type="protein sequence ID" value="MDM1550604.1"/>
    <property type="molecule type" value="Genomic_DNA"/>
</dbReference>
<feature type="domain" description="Bacteriophage T5 Orf172 DNA-binding" evidence="2">
    <location>
        <begin position="334"/>
        <end position="417"/>
    </location>
</feature>
<evidence type="ECO:0000313" key="4">
    <source>
        <dbReference type="Proteomes" id="UP001173578"/>
    </source>
</evidence>
<feature type="coiled-coil region" evidence="1">
    <location>
        <begin position="233"/>
        <end position="317"/>
    </location>
</feature>
<evidence type="ECO:0000259" key="2">
    <source>
        <dbReference type="SMART" id="SM00974"/>
    </source>
</evidence>
<gene>
    <name evidence="3" type="ORF">HX095_05195</name>
</gene>
<accession>A0AAW7DHI4</accession>
<dbReference type="AlphaFoldDB" id="A0AAW7DHI4"/>